<dbReference type="STRING" id="1993.SAMN04489713_109185"/>
<dbReference type="InterPro" id="IPR013087">
    <property type="entry name" value="Znf_C2H2_type"/>
</dbReference>
<dbReference type="EMBL" id="FOVH01000009">
    <property type="protein sequence ID" value="SFO76192.1"/>
    <property type="molecule type" value="Genomic_DNA"/>
</dbReference>
<name>A0A1I5JTN2_9ACTN</name>
<organism evidence="3 4">
    <name type="scientific">Actinomadura madurae</name>
    <dbReference type="NCBI Taxonomy" id="1993"/>
    <lineage>
        <taxon>Bacteria</taxon>
        <taxon>Bacillati</taxon>
        <taxon>Actinomycetota</taxon>
        <taxon>Actinomycetes</taxon>
        <taxon>Streptosporangiales</taxon>
        <taxon>Thermomonosporaceae</taxon>
        <taxon>Actinomadura</taxon>
    </lineage>
</organism>
<dbReference type="AlphaFoldDB" id="A0A1I5JTN2"/>
<sequence length="351" mass="40278">MPLRPRPASPPVTADQQPKRQWPAPDIRRLPRPLKPFPDETTFSYLSRLSLAHRWPLEELLCYLCPNTWPEERSPSSHTRYNLHPLPQPELPSLAAATGLSMTALAYAIPEIRDQHPDRRHLKVKYRNVAGNANEARSPCRRCTAAKGITENVTTWMRHDQNVCLRHGIWIGPGAYTKRSQVDVNPATAIIAAQRSHTALINKLRRRWVRAVTPFAFAFLGHWTRWGDPRNHAAERLARIGGNQRRRTFGEADPYLSAAQYPEVVSLIEVLAARRTRLLHIVHDETERLDLTSDIQQRVIPHYTDDRSRYDPFSQWIHDLGGLSKVSHSEFGDFVTDLLHAVEVEKEALRR</sequence>
<evidence type="ECO:0000259" key="2">
    <source>
        <dbReference type="PROSITE" id="PS00028"/>
    </source>
</evidence>
<evidence type="ECO:0000313" key="4">
    <source>
        <dbReference type="Proteomes" id="UP000183413"/>
    </source>
</evidence>
<dbReference type="Proteomes" id="UP000183413">
    <property type="component" value="Unassembled WGS sequence"/>
</dbReference>
<evidence type="ECO:0000313" key="3">
    <source>
        <dbReference type="EMBL" id="SFO76192.1"/>
    </source>
</evidence>
<dbReference type="PROSITE" id="PS00028">
    <property type="entry name" value="ZINC_FINGER_C2H2_1"/>
    <property type="match status" value="1"/>
</dbReference>
<reference evidence="3 4" key="1">
    <citation type="submission" date="2016-10" db="EMBL/GenBank/DDBJ databases">
        <authorList>
            <person name="de Groot N.N."/>
        </authorList>
    </citation>
    <scope>NUCLEOTIDE SEQUENCE [LARGE SCALE GENOMIC DNA]</scope>
    <source>
        <strain evidence="3 4">DSM 43067</strain>
    </source>
</reference>
<dbReference type="InParanoid" id="A0A1I5JTN2"/>
<feature type="compositionally biased region" description="Pro residues" evidence="1">
    <location>
        <begin position="1"/>
        <end position="10"/>
    </location>
</feature>
<feature type="region of interest" description="Disordered" evidence="1">
    <location>
        <begin position="1"/>
        <end position="34"/>
    </location>
</feature>
<feature type="domain" description="C2H2-type" evidence="2">
    <location>
        <begin position="62"/>
        <end position="84"/>
    </location>
</feature>
<protein>
    <submittedName>
        <fullName evidence="3">TniQ protein</fullName>
    </submittedName>
</protein>
<evidence type="ECO:0000256" key="1">
    <source>
        <dbReference type="SAM" id="MobiDB-lite"/>
    </source>
</evidence>
<gene>
    <name evidence="3" type="ORF">SAMN04489713_109185</name>
</gene>
<accession>A0A1I5JTN2</accession>
<proteinExistence type="predicted"/>
<keyword evidence="4" id="KW-1185">Reference proteome</keyword>